<dbReference type="InterPro" id="IPR051783">
    <property type="entry name" value="NAD(P)-dependent_oxidoreduct"/>
</dbReference>
<dbReference type="Pfam" id="PF01370">
    <property type="entry name" value="Epimerase"/>
    <property type="match status" value="1"/>
</dbReference>
<dbReference type="CDD" id="cd05262">
    <property type="entry name" value="SDR_a7"/>
    <property type="match status" value="1"/>
</dbReference>
<dbReference type="InterPro" id="IPR036291">
    <property type="entry name" value="NAD(P)-bd_dom_sf"/>
</dbReference>
<proteinExistence type="predicted"/>
<reference evidence="2 3" key="1">
    <citation type="journal article" date="2024" name="IMA Fungus">
        <title>Apiospora arundinis, a panoply of carbohydrate-active enzymes and secondary metabolites.</title>
        <authorList>
            <person name="Sorensen T."/>
            <person name="Petersen C."/>
            <person name="Muurmann A.T."/>
            <person name="Christiansen J.V."/>
            <person name="Brundto M.L."/>
            <person name="Overgaard C.K."/>
            <person name="Boysen A.T."/>
            <person name="Wollenberg R.D."/>
            <person name="Larsen T.O."/>
            <person name="Sorensen J.L."/>
            <person name="Nielsen K.L."/>
            <person name="Sondergaard T.E."/>
        </authorList>
    </citation>
    <scope>NUCLEOTIDE SEQUENCE [LARGE SCALE GENOMIC DNA]</scope>
    <source>
        <strain evidence="2 3">AAU 773</strain>
    </source>
</reference>
<dbReference type="Proteomes" id="UP001390339">
    <property type="component" value="Unassembled WGS sequence"/>
</dbReference>
<evidence type="ECO:0000313" key="3">
    <source>
        <dbReference type="Proteomes" id="UP001390339"/>
    </source>
</evidence>
<evidence type="ECO:0000259" key="1">
    <source>
        <dbReference type="Pfam" id="PF01370"/>
    </source>
</evidence>
<evidence type="ECO:0000313" key="2">
    <source>
        <dbReference type="EMBL" id="KAK8855723.1"/>
    </source>
</evidence>
<dbReference type="SUPFAM" id="SSF51735">
    <property type="entry name" value="NAD(P)-binding Rossmann-fold domains"/>
    <property type="match status" value="1"/>
</dbReference>
<dbReference type="EMBL" id="JAPCWZ010000007">
    <property type="protein sequence ID" value="KAK8855723.1"/>
    <property type="molecule type" value="Genomic_DNA"/>
</dbReference>
<keyword evidence="3" id="KW-1185">Reference proteome</keyword>
<dbReference type="PANTHER" id="PTHR48079">
    <property type="entry name" value="PROTEIN YEEZ"/>
    <property type="match status" value="1"/>
</dbReference>
<dbReference type="PANTHER" id="PTHR48079:SF9">
    <property type="entry name" value="PUTATIVE-RELATED"/>
    <property type="match status" value="1"/>
</dbReference>
<gene>
    <name evidence="2" type="ORF">PGQ11_011635</name>
</gene>
<dbReference type="Gene3D" id="3.40.50.720">
    <property type="entry name" value="NAD(P)-binding Rossmann-like Domain"/>
    <property type="match status" value="1"/>
</dbReference>
<comment type="caution">
    <text evidence="2">The sequence shown here is derived from an EMBL/GenBank/DDBJ whole genome shotgun (WGS) entry which is preliminary data.</text>
</comment>
<accession>A0ABR2I0S8</accession>
<sequence>MRVFVTGSTGFVGTAVVAELLSAGHTVVGLTRSDKGVAQLQAKYPEGCGVEALRGTLEDLALLRQTAAASDAVLHLAYNHDNLGSQYAEACATDRAAITALAEGLEGTDKPLVVTSATGLLPAGVVGTEDTEPDATHPWSGQRARAETLCRDLAAEKGVRAMVVRLSPTTHGPGTSGFMSILVGTALQKGASAYVGEGRNAWCACHRDDAARLYRLAMEKGKAGAVYHAAAEDAVTLKDLATAVGEKLGLPVISISPDEVPAHFGWFAFAGVDHRASSVKTREELGWNPTSPTVVEDTGVIVDYIKAHGNPF</sequence>
<organism evidence="2 3">
    <name type="scientific">Apiospora arundinis</name>
    <dbReference type="NCBI Taxonomy" id="335852"/>
    <lineage>
        <taxon>Eukaryota</taxon>
        <taxon>Fungi</taxon>
        <taxon>Dikarya</taxon>
        <taxon>Ascomycota</taxon>
        <taxon>Pezizomycotina</taxon>
        <taxon>Sordariomycetes</taxon>
        <taxon>Xylariomycetidae</taxon>
        <taxon>Amphisphaeriales</taxon>
        <taxon>Apiosporaceae</taxon>
        <taxon>Apiospora</taxon>
    </lineage>
</organism>
<protein>
    <submittedName>
        <fullName evidence="2">Alcohol dehydrogenase</fullName>
    </submittedName>
</protein>
<feature type="domain" description="NAD-dependent epimerase/dehydratase" evidence="1">
    <location>
        <begin position="3"/>
        <end position="227"/>
    </location>
</feature>
<name>A0ABR2I0S8_9PEZI</name>
<dbReference type="InterPro" id="IPR001509">
    <property type="entry name" value="Epimerase_deHydtase"/>
</dbReference>